<gene>
    <name evidence="1" type="ORF">NCTC12475_00126</name>
</gene>
<organism evidence="1 2">
    <name type="scientific">Campylobacter sputorum subsp. sputorum</name>
    <dbReference type="NCBI Taxonomy" id="32024"/>
    <lineage>
        <taxon>Bacteria</taxon>
        <taxon>Pseudomonadati</taxon>
        <taxon>Campylobacterota</taxon>
        <taxon>Epsilonproteobacteria</taxon>
        <taxon>Campylobacterales</taxon>
        <taxon>Campylobacteraceae</taxon>
        <taxon>Campylobacter</taxon>
    </lineage>
</organism>
<dbReference type="Proteomes" id="UP000254920">
    <property type="component" value="Unassembled WGS sequence"/>
</dbReference>
<accession>A0A381DGZ4</accession>
<dbReference type="GeneID" id="93090577"/>
<dbReference type="RefSeq" id="WP_089182408.1">
    <property type="nucleotide sequence ID" value="NZ_CP043427.1"/>
</dbReference>
<sequence>MAKVTEALNTNENIKAMAKFYEIASQNINSFKQKIRVLKINKVDGKVKLDKDKQPILDEFGQPEKWDDRYFLTYQSLSGGNEHSISINV</sequence>
<reference evidence="1 2" key="1">
    <citation type="submission" date="2018-06" db="EMBL/GenBank/DDBJ databases">
        <authorList>
            <consortium name="Pathogen Informatics"/>
            <person name="Doyle S."/>
        </authorList>
    </citation>
    <scope>NUCLEOTIDE SEQUENCE [LARGE SCALE GENOMIC DNA]</scope>
    <source>
        <strain evidence="1 2">NCTC12475</strain>
    </source>
</reference>
<keyword evidence="2" id="KW-1185">Reference proteome</keyword>
<protein>
    <submittedName>
        <fullName evidence="1">Uncharacterized protein</fullName>
    </submittedName>
</protein>
<dbReference type="EMBL" id="UFVD01000001">
    <property type="protein sequence ID" value="SUX09638.1"/>
    <property type="molecule type" value="Genomic_DNA"/>
</dbReference>
<dbReference type="OrthoDB" id="5359892at2"/>
<name>A0A381DGZ4_9BACT</name>
<evidence type="ECO:0000313" key="1">
    <source>
        <dbReference type="EMBL" id="SUX09638.1"/>
    </source>
</evidence>
<dbReference type="AlphaFoldDB" id="A0A381DGZ4"/>
<evidence type="ECO:0000313" key="2">
    <source>
        <dbReference type="Proteomes" id="UP000254920"/>
    </source>
</evidence>
<proteinExistence type="predicted"/>